<organism evidence="6 7">
    <name type="scientific">Lusitaniella coriacea LEGE 07157</name>
    <dbReference type="NCBI Taxonomy" id="945747"/>
    <lineage>
        <taxon>Bacteria</taxon>
        <taxon>Bacillati</taxon>
        <taxon>Cyanobacteriota</taxon>
        <taxon>Cyanophyceae</taxon>
        <taxon>Spirulinales</taxon>
        <taxon>Lusitaniellaceae</taxon>
        <taxon>Lusitaniella</taxon>
    </lineage>
</organism>
<dbReference type="EMBL" id="JADEWZ010000011">
    <property type="protein sequence ID" value="MBE9116085.1"/>
    <property type="molecule type" value="Genomic_DNA"/>
</dbReference>
<evidence type="ECO:0000256" key="1">
    <source>
        <dbReference type="ARBA" id="ARBA00004370"/>
    </source>
</evidence>
<keyword evidence="4 5" id="KW-0472">Membrane</keyword>
<keyword evidence="2 5" id="KW-0812">Transmembrane</keyword>
<dbReference type="Gene3D" id="1.10.10.1740">
    <property type="entry name" value="Transmembrane protein 14-like"/>
    <property type="match status" value="1"/>
</dbReference>
<dbReference type="Proteomes" id="UP000654482">
    <property type="component" value="Unassembled WGS sequence"/>
</dbReference>
<evidence type="ECO:0000256" key="2">
    <source>
        <dbReference type="ARBA" id="ARBA00022692"/>
    </source>
</evidence>
<feature type="transmembrane region" description="Helical" evidence="5">
    <location>
        <begin position="31"/>
        <end position="50"/>
    </location>
</feature>
<evidence type="ECO:0000313" key="6">
    <source>
        <dbReference type="EMBL" id="MBE9116085.1"/>
    </source>
</evidence>
<feature type="transmembrane region" description="Helical" evidence="5">
    <location>
        <begin position="83"/>
        <end position="102"/>
    </location>
</feature>
<evidence type="ECO:0008006" key="8">
    <source>
        <dbReference type="Google" id="ProtNLM"/>
    </source>
</evidence>
<evidence type="ECO:0000256" key="5">
    <source>
        <dbReference type="SAM" id="Phobius"/>
    </source>
</evidence>
<protein>
    <recommendedName>
        <fullName evidence="8">Small integral membrane protein</fullName>
    </recommendedName>
</protein>
<feature type="transmembrane region" description="Helical" evidence="5">
    <location>
        <begin position="56"/>
        <end position="76"/>
    </location>
</feature>
<dbReference type="GO" id="GO:0016020">
    <property type="term" value="C:membrane"/>
    <property type="evidence" value="ECO:0007669"/>
    <property type="project" value="UniProtKB-SubCell"/>
</dbReference>
<proteinExistence type="predicted"/>
<reference evidence="6" key="1">
    <citation type="submission" date="2020-10" db="EMBL/GenBank/DDBJ databases">
        <authorList>
            <person name="Castelo-Branco R."/>
            <person name="Eusebio N."/>
            <person name="Adriana R."/>
            <person name="Vieira A."/>
            <person name="Brugerolle De Fraissinette N."/>
            <person name="Rezende De Castro R."/>
            <person name="Schneider M.P."/>
            <person name="Vasconcelos V."/>
            <person name="Leao P.N."/>
        </authorList>
    </citation>
    <scope>NUCLEOTIDE SEQUENCE</scope>
    <source>
        <strain evidence="6">LEGE 07157</strain>
    </source>
</reference>
<sequence length="103" mass="10577">MNLGTIATIAYGILALVGGIIGYVQAKSKISLVSGTISGILLLVAAFIYLQGQVLGLTLAAAVSAILIVTFVIRLIKTRKMMPAGLMILAGIPTLALLLVQLG</sequence>
<dbReference type="InterPro" id="IPR044890">
    <property type="entry name" value="TMEM14_sf"/>
</dbReference>
<accession>A0A8J7JA75</accession>
<name>A0A8J7JA75_9CYAN</name>
<dbReference type="InterPro" id="IPR005349">
    <property type="entry name" value="TMEM14"/>
</dbReference>
<evidence type="ECO:0000256" key="3">
    <source>
        <dbReference type="ARBA" id="ARBA00022989"/>
    </source>
</evidence>
<dbReference type="PANTHER" id="PTHR12668:SF43">
    <property type="entry name" value="TRANSMEMBRANE PROTEIN 14 HOMOLOG"/>
    <property type="match status" value="1"/>
</dbReference>
<evidence type="ECO:0000313" key="7">
    <source>
        <dbReference type="Proteomes" id="UP000654482"/>
    </source>
</evidence>
<comment type="subcellular location">
    <subcellularLocation>
        <location evidence="1">Membrane</location>
    </subcellularLocation>
</comment>
<dbReference type="Pfam" id="PF03647">
    <property type="entry name" value="Tmemb_14"/>
    <property type="match status" value="1"/>
</dbReference>
<dbReference type="AlphaFoldDB" id="A0A8J7JA75"/>
<comment type="caution">
    <text evidence="6">The sequence shown here is derived from an EMBL/GenBank/DDBJ whole genome shotgun (WGS) entry which is preliminary data.</text>
</comment>
<dbReference type="PANTHER" id="PTHR12668">
    <property type="entry name" value="TRANSMEMBRANE PROTEIN 14, 15"/>
    <property type="match status" value="1"/>
</dbReference>
<dbReference type="RefSeq" id="WP_194029177.1">
    <property type="nucleotide sequence ID" value="NZ_JADEWZ010000011.1"/>
</dbReference>
<keyword evidence="7" id="KW-1185">Reference proteome</keyword>
<gene>
    <name evidence="6" type="ORF">IQ249_09280</name>
</gene>
<feature type="transmembrane region" description="Helical" evidence="5">
    <location>
        <begin position="6"/>
        <end position="24"/>
    </location>
</feature>
<evidence type="ECO:0000256" key="4">
    <source>
        <dbReference type="ARBA" id="ARBA00023136"/>
    </source>
</evidence>
<keyword evidence="3 5" id="KW-1133">Transmembrane helix</keyword>